<evidence type="ECO:0000259" key="2">
    <source>
        <dbReference type="PROSITE" id="PS51159"/>
    </source>
</evidence>
<dbReference type="InParanoid" id="A0A0L0HG18"/>
<dbReference type="Proteomes" id="UP000053201">
    <property type="component" value="Unassembled WGS sequence"/>
</dbReference>
<dbReference type="GO" id="GO:0005979">
    <property type="term" value="P:regulation of glycogen biosynthetic process"/>
    <property type="evidence" value="ECO:0007669"/>
    <property type="project" value="TreeGrafter"/>
</dbReference>
<feature type="compositionally biased region" description="Low complexity" evidence="1">
    <location>
        <begin position="46"/>
        <end position="58"/>
    </location>
</feature>
<dbReference type="OrthoDB" id="1881at2759"/>
<dbReference type="PROSITE" id="PS51159">
    <property type="entry name" value="CBM21"/>
    <property type="match status" value="1"/>
</dbReference>
<dbReference type="PANTHER" id="PTHR12307:SF36">
    <property type="entry name" value="GLYCOGEN-BINDING SUBUNIT 76A"/>
    <property type="match status" value="1"/>
</dbReference>
<accession>A0A0L0HG18</accession>
<name>A0A0L0HG18_SPIPD</name>
<dbReference type="InterPro" id="IPR005036">
    <property type="entry name" value="CBM21_dom"/>
</dbReference>
<dbReference type="Pfam" id="PF03370">
    <property type="entry name" value="CBM_21"/>
    <property type="match status" value="1"/>
</dbReference>
<dbReference type="Gene3D" id="2.60.40.2440">
    <property type="entry name" value="Carbohydrate binding type-21 domain"/>
    <property type="match status" value="1"/>
</dbReference>
<reference evidence="3 4" key="1">
    <citation type="submission" date="2009-08" db="EMBL/GenBank/DDBJ databases">
        <title>The Genome Sequence of Spizellomyces punctatus strain DAOM BR117.</title>
        <authorList>
            <consortium name="The Broad Institute Genome Sequencing Platform"/>
            <person name="Russ C."/>
            <person name="Cuomo C."/>
            <person name="Shea T."/>
            <person name="Young S.K."/>
            <person name="Zeng Q."/>
            <person name="Koehrsen M."/>
            <person name="Haas B."/>
            <person name="Borodovsky M."/>
            <person name="Guigo R."/>
            <person name="Alvarado L."/>
            <person name="Berlin A."/>
            <person name="Bochicchio J."/>
            <person name="Borenstein D."/>
            <person name="Chapman S."/>
            <person name="Chen Z."/>
            <person name="Engels R."/>
            <person name="Freedman E."/>
            <person name="Gellesch M."/>
            <person name="Goldberg J."/>
            <person name="Griggs A."/>
            <person name="Gujja S."/>
            <person name="Heiman D."/>
            <person name="Hepburn T."/>
            <person name="Howarth C."/>
            <person name="Jen D."/>
            <person name="Larson L."/>
            <person name="Lewis B."/>
            <person name="Mehta T."/>
            <person name="Park D."/>
            <person name="Pearson M."/>
            <person name="Roberts A."/>
            <person name="Saif S."/>
            <person name="Shenoy N."/>
            <person name="Sisk P."/>
            <person name="Stolte C."/>
            <person name="Sykes S."/>
            <person name="Thomson T."/>
            <person name="Walk T."/>
            <person name="White J."/>
            <person name="Yandava C."/>
            <person name="Burger G."/>
            <person name="Gray M.W."/>
            <person name="Holland P.W.H."/>
            <person name="King N."/>
            <person name="Lang F.B.F."/>
            <person name="Roger A.J."/>
            <person name="Ruiz-Trillo I."/>
            <person name="Lander E."/>
            <person name="Nusbaum C."/>
        </authorList>
    </citation>
    <scope>NUCLEOTIDE SEQUENCE [LARGE SCALE GENOMIC DNA]</scope>
    <source>
        <strain evidence="3 4">DAOM BR117</strain>
    </source>
</reference>
<evidence type="ECO:0000256" key="1">
    <source>
        <dbReference type="SAM" id="MobiDB-lite"/>
    </source>
</evidence>
<dbReference type="VEuPathDB" id="FungiDB:SPPG_05351"/>
<feature type="region of interest" description="Disordered" evidence="1">
    <location>
        <begin position="430"/>
        <end position="457"/>
    </location>
</feature>
<sequence length="513" mass="54761">MLYTADTYSPIGSPLPVQANRPTPADVHRILQRVQPRATDCPAGARSLLSRSPPSNSLGFKKPTAPQYELVRKVPSPPGTPAPKPTSPVVSARSPVRNSKGDIVPSCLKSTPAARLTPRTTTTSLTRPANGLSEPTTATEKKSITFGQTLEYVCLFARGSLASDINGFEQYGVQDTGDVDAGSLSASLALRETWVIANKNSPAIPSFGAQPLVLDNIHLEEGRIVTGNVLVRNLDFGKTVVIRYTIDGWTSTNDIKAVFANIVSQSTIDFCGMDRFVFKIDLNREFGTSAVKGKVDFAIRYDVKGESFWDNNGGQNYTVELSRPTHQQVGLSTSAGESRPGYTWERPVPNRARAARNVRPSPPPAAPVLIPSHICSAAAVNPDVSPAPFIPVAPPTGVAATTYMSLPMTPAQRRESRRAVALAKTSTLADPNAKYSPPAAESVPIPINATRRSPSPTSFSDAIEMPFSTSPLEAMAQVGRQVYRGSRLYADSDSFGIPSLGCSPPSAFAACRA</sequence>
<gene>
    <name evidence="3" type="ORF">SPPG_05351</name>
</gene>
<dbReference type="GO" id="GO:2001069">
    <property type="term" value="F:glycogen binding"/>
    <property type="evidence" value="ECO:0007669"/>
    <property type="project" value="TreeGrafter"/>
</dbReference>
<evidence type="ECO:0000313" key="4">
    <source>
        <dbReference type="Proteomes" id="UP000053201"/>
    </source>
</evidence>
<dbReference type="RefSeq" id="XP_016608016.1">
    <property type="nucleotide sequence ID" value="XM_016753569.1"/>
</dbReference>
<organism evidence="3 4">
    <name type="scientific">Spizellomyces punctatus (strain DAOM BR117)</name>
    <dbReference type="NCBI Taxonomy" id="645134"/>
    <lineage>
        <taxon>Eukaryota</taxon>
        <taxon>Fungi</taxon>
        <taxon>Fungi incertae sedis</taxon>
        <taxon>Chytridiomycota</taxon>
        <taxon>Chytridiomycota incertae sedis</taxon>
        <taxon>Chytridiomycetes</taxon>
        <taxon>Spizellomycetales</taxon>
        <taxon>Spizellomycetaceae</taxon>
        <taxon>Spizellomyces</taxon>
    </lineage>
</organism>
<feature type="region of interest" description="Disordered" evidence="1">
    <location>
        <begin position="37"/>
        <end position="140"/>
    </location>
</feature>
<dbReference type="PANTHER" id="PTHR12307">
    <property type="entry name" value="PROTEIN PHOSPHATASE 1 REGULATORY SUBUNIT"/>
    <property type="match status" value="1"/>
</dbReference>
<feature type="domain" description="CBM21" evidence="2">
    <location>
        <begin position="204"/>
        <end position="320"/>
    </location>
</feature>
<proteinExistence type="predicted"/>
<dbReference type="GeneID" id="27688732"/>
<dbReference type="GO" id="GO:0000164">
    <property type="term" value="C:protein phosphatase type 1 complex"/>
    <property type="evidence" value="ECO:0007669"/>
    <property type="project" value="TreeGrafter"/>
</dbReference>
<dbReference type="eggNOG" id="KOG3986">
    <property type="taxonomic scope" value="Eukaryota"/>
</dbReference>
<feature type="compositionally biased region" description="Pro residues" evidence="1">
    <location>
        <begin position="75"/>
        <end position="86"/>
    </location>
</feature>
<feature type="compositionally biased region" description="Low complexity" evidence="1">
    <location>
        <begin position="110"/>
        <end position="129"/>
    </location>
</feature>
<dbReference type="OMA" id="EFPQFNE"/>
<protein>
    <recommendedName>
        <fullName evidence="2">CBM21 domain-containing protein</fullName>
    </recommendedName>
</protein>
<dbReference type="AlphaFoldDB" id="A0A0L0HG18"/>
<dbReference type="GO" id="GO:0008157">
    <property type="term" value="F:protein phosphatase 1 binding"/>
    <property type="evidence" value="ECO:0007669"/>
    <property type="project" value="TreeGrafter"/>
</dbReference>
<dbReference type="STRING" id="645134.A0A0L0HG18"/>
<dbReference type="InterPro" id="IPR050782">
    <property type="entry name" value="PP1_regulatory_subunit_3"/>
</dbReference>
<feature type="region of interest" description="Disordered" evidence="1">
    <location>
        <begin position="1"/>
        <end position="22"/>
    </location>
</feature>
<dbReference type="InterPro" id="IPR038175">
    <property type="entry name" value="CBM21_dom_sf"/>
</dbReference>
<keyword evidence="4" id="KW-1185">Reference proteome</keyword>
<dbReference type="EMBL" id="KQ257457">
    <property type="protein sequence ID" value="KNC99976.1"/>
    <property type="molecule type" value="Genomic_DNA"/>
</dbReference>
<evidence type="ECO:0000313" key="3">
    <source>
        <dbReference type="EMBL" id="KNC99976.1"/>
    </source>
</evidence>